<evidence type="ECO:0000313" key="2">
    <source>
        <dbReference type="EMBL" id="PMD35814.1"/>
    </source>
</evidence>
<reference evidence="2 3" key="1">
    <citation type="submission" date="2016-04" db="EMBL/GenBank/DDBJ databases">
        <title>A degradative enzymes factory behind the ericoid mycorrhizal symbiosis.</title>
        <authorList>
            <consortium name="DOE Joint Genome Institute"/>
            <person name="Martino E."/>
            <person name="Morin E."/>
            <person name="Grelet G."/>
            <person name="Kuo A."/>
            <person name="Kohler A."/>
            <person name="Daghino S."/>
            <person name="Barry K."/>
            <person name="Choi C."/>
            <person name="Cichocki N."/>
            <person name="Clum A."/>
            <person name="Copeland A."/>
            <person name="Hainaut M."/>
            <person name="Haridas S."/>
            <person name="Labutti K."/>
            <person name="Lindquist E."/>
            <person name="Lipzen A."/>
            <person name="Khouja H.-R."/>
            <person name="Murat C."/>
            <person name="Ohm R."/>
            <person name="Olson A."/>
            <person name="Spatafora J."/>
            <person name="Veneault-Fourrey C."/>
            <person name="Henrissat B."/>
            <person name="Grigoriev I."/>
            <person name="Martin F."/>
            <person name="Perotto S."/>
        </authorList>
    </citation>
    <scope>NUCLEOTIDE SEQUENCE [LARGE SCALE GENOMIC DNA]</scope>
    <source>
        <strain evidence="2 3">F</strain>
    </source>
</reference>
<evidence type="ECO:0000256" key="1">
    <source>
        <dbReference type="SAM" id="MobiDB-lite"/>
    </source>
</evidence>
<accession>A0A2J6RBC7</accession>
<gene>
    <name evidence="2" type="ORF">L207DRAFT_586851</name>
</gene>
<protein>
    <submittedName>
        <fullName evidence="2">Uncharacterized protein</fullName>
    </submittedName>
</protein>
<proteinExistence type="predicted"/>
<feature type="region of interest" description="Disordered" evidence="1">
    <location>
        <begin position="1"/>
        <end position="23"/>
    </location>
</feature>
<evidence type="ECO:0000313" key="3">
    <source>
        <dbReference type="Proteomes" id="UP000235786"/>
    </source>
</evidence>
<organism evidence="2 3">
    <name type="scientific">Hyaloscypha variabilis (strain UAMH 11265 / GT02V1 / F)</name>
    <name type="common">Meliniomyces variabilis</name>
    <dbReference type="NCBI Taxonomy" id="1149755"/>
    <lineage>
        <taxon>Eukaryota</taxon>
        <taxon>Fungi</taxon>
        <taxon>Dikarya</taxon>
        <taxon>Ascomycota</taxon>
        <taxon>Pezizomycotina</taxon>
        <taxon>Leotiomycetes</taxon>
        <taxon>Helotiales</taxon>
        <taxon>Hyaloscyphaceae</taxon>
        <taxon>Hyaloscypha</taxon>
        <taxon>Hyaloscypha variabilis</taxon>
    </lineage>
</organism>
<dbReference type="EMBL" id="KZ613951">
    <property type="protein sequence ID" value="PMD35814.1"/>
    <property type="molecule type" value="Genomic_DNA"/>
</dbReference>
<keyword evidence="3" id="KW-1185">Reference proteome</keyword>
<name>A0A2J6RBC7_HYAVF</name>
<sequence length="693" mass="78525">MSLAMEDLTDDGRPPKLGTMPGYPYSGFTPVDTSFPKFPKPLQNSGTTRADKRRIKYQREQLYGFTTYELQNLDVITSRELKGSNLTVEINPIFRRENWEIVPPKTFTNKRLFGLPNPLNGNWVANNDTVWKAIMPSLRLATCILENVQKSPWFAGLLYAELQNVDQSRVKPEDRQRPGADKLKFFRSMDLTEREIEMTETKKQKLTEYLESTLGFTLAFFNGRADPTDGERLDVYDAERMGCEWYFANTLIHELMHAFVFAENRMSYPGRDLGFEPYFERQALAEIGYSMEAGIFGGGSSTMRDFNGRGGSPIGFWLDTIFDSLDTVPKTGKDSIILMTPLLRDDQIIYPIKASMYEDEVGIRRYGMSLLHACSIKEGVRFFFKGGKINNMIKNTFPPRVNPERYFSVFDDISSYRNTLREFLQKEGPLMEPAQKLNCEFGWRLVNNTIWNREFWTTSRAMRSFVSGMIGTVQFTAESQDPAQTINSITEVGKFIEGFRERHLSAIRALLVLEETSGSLETTRRDILLNAPGQTSDVDELEKEANMIDEAVRAIEDKRYQDSIDSIQVLTDLNARTVFADAVATVLENSLPADLVGSDNLTRIAELETASKVLVALQTAVNNIGRSLSTKLDSFTSEEMADLLDTVELDIPLGNTFGQEAAKTLAQWLPHLEKWINLAANNLQSLQAELVNV</sequence>
<dbReference type="AlphaFoldDB" id="A0A2J6RBC7"/>
<dbReference type="Proteomes" id="UP000235786">
    <property type="component" value="Unassembled WGS sequence"/>
</dbReference>
<dbReference type="OrthoDB" id="10254945at2759"/>
<dbReference type="STRING" id="1149755.A0A2J6RBC7"/>